<keyword evidence="1" id="KW-0472">Membrane</keyword>
<organism evidence="2 3">
    <name type="scientific">Aeromicrobium phragmitis</name>
    <dbReference type="NCBI Taxonomy" id="2478914"/>
    <lineage>
        <taxon>Bacteria</taxon>
        <taxon>Bacillati</taxon>
        <taxon>Actinomycetota</taxon>
        <taxon>Actinomycetes</taxon>
        <taxon>Propionibacteriales</taxon>
        <taxon>Nocardioidaceae</taxon>
        <taxon>Aeromicrobium</taxon>
    </lineage>
</organism>
<keyword evidence="3" id="KW-1185">Reference proteome</keyword>
<evidence type="ECO:0008006" key="4">
    <source>
        <dbReference type="Google" id="ProtNLM"/>
    </source>
</evidence>
<dbReference type="InterPro" id="IPR038232">
    <property type="entry name" value="PknH-like_Extracell_sf"/>
</dbReference>
<comment type="caution">
    <text evidence="2">The sequence shown here is derived from an EMBL/GenBank/DDBJ whole genome shotgun (WGS) entry which is preliminary data.</text>
</comment>
<dbReference type="Proteomes" id="UP000282515">
    <property type="component" value="Unassembled WGS sequence"/>
</dbReference>
<evidence type="ECO:0000256" key="1">
    <source>
        <dbReference type="SAM" id="Phobius"/>
    </source>
</evidence>
<dbReference type="GO" id="GO:0006352">
    <property type="term" value="P:DNA-templated transcription initiation"/>
    <property type="evidence" value="ECO:0007669"/>
    <property type="project" value="InterPro"/>
</dbReference>
<dbReference type="Gene3D" id="3.40.1000.70">
    <property type="entry name" value="PknH-like extracellular domain"/>
    <property type="match status" value="1"/>
</dbReference>
<name>A0A3L8PNV2_9ACTN</name>
<accession>A0A3L8PNV2</accession>
<dbReference type="AlphaFoldDB" id="A0A3L8PNV2"/>
<dbReference type="InterPro" id="IPR013325">
    <property type="entry name" value="RNA_pol_sigma_r2"/>
</dbReference>
<gene>
    <name evidence="2" type="ORF">D9V41_04640</name>
</gene>
<dbReference type="Gene3D" id="1.10.1740.10">
    <property type="match status" value="1"/>
</dbReference>
<reference evidence="2 3" key="1">
    <citation type="submission" date="2018-10" db="EMBL/GenBank/DDBJ databases">
        <title>Aeromicrobium sp. 9W16Y-2 whole genome shotgun sequence.</title>
        <authorList>
            <person name="Li F."/>
        </authorList>
    </citation>
    <scope>NUCLEOTIDE SEQUENCE [LARGE SCALE GENOMIC DNA]</scope>
    <source>
        <strain evidence="2 3">9W16Y-2</strain>
    </source>
</reference>
<evidence type="ECO:0000313" key="3">
    <source>
        <dbReference type="Proteomes" id="UP000282515"/>
    </source>
</evidence>
<dbReference type="RefSeq" id="WP_121793391.1">
    <property type="nucleotide sequence ID" value="NZ_RDBF01000003.1"/>
</dbReference>
<keyword evidence="1" id="KW-0812">Transmembrane</keyword>
<protein>
    <recommendedName>
        <fullName evidence="4">RNA polymerase sigma-70 region 2 domain-containing protein</fullName>
    </recommendedName>
</protein>
<dbReference type="EMBL" id="RDBF01000003">
    <property type="protein sequence ID" value="RLV56383.1"/>
    <property type="molecule type" value="Genomic_DNA"/>
</dbReference>
<feature type="transmembrane region" description="Helical" evidence="1">
    <location>
        <begin position="182"/>
        <end position="201"/>
    </location>
</feature>
<dbReference type="SUPFAM" id="SSF88946">
    <property type="entry name" value="Sigma2 domain of RNA polymerase sigma factors"/>
    <property type="match status" value="1"/>
</dbReference>
<proteinExistence type="predicted"/>
<dbReference type="OrthoDB" id="3765654at2"/>
<sequence length="606" mass="66564">MTRVDEFDNFYRATRRRVLATTYALCGDRQVARDATLDAYQRAWRSWGSLRGRDPVAYVRDQASKLTVFNRSTHPLRRRHEEDGDQALLEALHRLDYDERRIVTLLTVAGVDLDDATVEMQVDDAVGMELATNALTALEKALEQPLESLEGRLTQLRETVEGLELPDPERVRRAAKRSGRRNSALLVAATVLALFAGGFAATNGDAFGTLEAVPYREKIGAERPDVILDSHNIDTDDLLSREQVQRLNPEREWTVDATETDTVNETPYSTCPPTRFADPDPLKVFVRAYSTEPSAERVAQSIEVSRSREASEAAYGTLLGWYANCAHPRTRLIDSYTVKRPFGDFKILRLQSYREPARFISVGLAQSGTVTSTLIHEVNGTEPTDVETFARSLNDSIAKVCADSGGECTDEITVEPSLPPQTEQFPRFLSVVDMPPLGQVDRVWAAGPAQAPNGGLNPAASLCDKTDFSGEGFSDVATRLIAIPDATELPQEFAVAQTVARTASPEAAEALVGEIAAKVDGCGDTELSAQIDERQEIAGPGYAGVGWRLSFETGRDQRVNYRMGVVRRGPHVTQVLAPPSGENVFSAEEFAALMDRAGQRLVYADQ</sequence>
<keyword evidence="1" id="KW-1133">Transmembrane helix</keyword>
<dbReference type="GO" id="GO:0003700">
    <property type="term" value="F:DNA-binding transcription factor activity"/>
    <property type="evidence" value="ECO:0007669"/>
    <property type="project" value="InterPro"/>
</dbReference>
<evidence type="ECO:0000313" key="2">
    <source>
        <dbReference type="EMBL" id="RLV56383.1"/>
    </source>
</evidence>